<dbReference type="EMBL" id="JACEIK010000623">
    <property type="protein sequence ID" value="MCD7459948.1"/>
    <property type="molecule type" value="Genomic_DNA"/>
</dbReference>
<comment type="caution">
    <text evidence="1">The sequence shown here is derived from an EMBL/GenBank/DDBJ whole genome shotgun (WGS) entry which is preliminary data.</text>
</comment>
<reference evidence="1 2" key="1">
    <citation type="journal article" date="2021" name="BMC Genomics">
        <title>Datura genome reveals duplications of psychoactive alkaloid biosynthetic genes and high mutation rate following tissue culture.</title>
        <authorList>
            <person name="Rajewski A."/>
            <person name="Carter-House D."/>
            <person name="Stajich J."/>
            <person name="Litt A."/>
        </authorList>
    </citation>
    <scope>NUCLEOTIDE SEQUENCE [LARGE SCALE GENOMIC DNA]</scope>
    <source>
        <strain evidence="1">AR-01</strain>
    </source>
</reference>
<sequence length="67" mass="7681">MTTISYSPIKSGKMLKEHRLKLQLASGHCFEPALYQHFTDWDRRLADLWPVENLLTQLLFFTGGSAA</sequence>
<proteinExistence type="predicted"/>
<feature type="non-terminal residue" evidence="1">
    <location>
        <position position="67"/>
    </location>
</feature>
<keyword evidence="2" id="KW-1185">Reference proteome</keyword>
<accession>A0ABS8SME5</accession>
<organism evidence="1 2">
    <name type="scientific">Datura stramonium</name>
    <name type="common">Jimsonweed</name>
    <name type="synonym">Common thornapple</name>
    <dbReference type="NCBI Taxonomy" id="4076"/>
    <lineage>
        <taxon>Eukaryota</taxon>
        <taxon>Viridiplantae</taxon>
        <taxon>Streptophyta</taxon>
        <taxon>Embryophyta</taxon>
        <taxon>Tracheophyta</taxon>
        <taxon>Spermatophyta</taxon>
        <taxon>Magnoliopsida</taxon>
        <taxon>eudicotyledons</taxon>
        <taxon>Gunneridae</taxon>
        <taxon>Pentapetalae</taxon>
        <taxon>asterids</taxon>
        <taxon>lamiids</taxon>
        <taxon>Solanales</taxon>
        <taxon>Solanaceae</taxon>
        <taxon>Solanoideae</taxon>
        <taxon>Datureae</taxon>
        <taxon>Datura</taxon>
    </lineage>
</organism>
<protein>
    <submittedName>
        <fullName evidence="1">Uncharacterized protein</fullName>
    </submittedName>
</protein>
<name>A0ABS8SME5_DATST</name>
<gene>
    <name evidence="1" type="ORF">HAX54_042378</name>
</gene>
<evidence type="ECO:0000313" key="2">
    <source>
        <dbReference type="Proteomes" id="UP000823775"/>
    </source>
</evidence>
<evidence type="ECO:0000313" key="1">
    <source>
        <dbReference type="EMBL" id="MCD7459948.1"/>
    </source>
</evidence>
<dbReference type="Proteomes" id="UP000823775">
    <property type="component" value="Unassembled WGS sequence"/>
</dbReference>